<reference evidence="2" key="1">
    <citation type="submission" date="2023-06" db="EMBL/GenBank/DDBJ databases">
        <title>Genome-scale phylogeny and comparative genomics of the fungal order Sordariales.</title>
        <authorList>
            <consortium name="Lawrence Berkeley National Laboratory"/>
            <person name="Hensen N."/>
            <person name="Bonometti L."/>
            <person name="Westerberg I."/>
            <person name="Brannstrom I.O."/>
            <person name="Guillou S."/>
            <person name="Cros-Aarteil S."/>
            <person name="Calhoun S."/>
            <person name="Haridas S."/>
            <person name="Kuo A."/>
            <person name="Mondo S."/>
            <person name="Pangilinan J."/>
            <person name="Riley R."/>
            <person name="LaButti K."/>
            <person name="Andreopoulos B."/>
            <person name="Lipzen A."/>
            <person name="Chen C."/>
            <person name="Yanf M."/>
            <person name="Daum C."/>
            <person name="Ng V."/>
            <person name="Clum A."/>
            <person name="Steindorff A."/>
            <person name="Ohm R."/>
            <person name="Martin F."/>
            <person name="Silar P."/>
            <person name="Natvig D."/>
            <person name="Lalanne C."/>
            <person name="Gautier V."/>
            <person name="Ament-velasquez S.L."/>
            <person name="Kruys A."/>
            <person name="Hutchinson M.I."/>
            <person name="Powell A.J."/>
            <person name="Barry K."/>
            <person name="Miller A.N."/>
            <person name="Grigoriev I.V."/>
            <person name="Debuchy R."/>
            <person name="Gladieux P."/>
            <person name="Thoren M.H."/>
            <person name="Johannesson H."/>
        </authorList>
    </citation>
    <scope>NUCLEOTIDE SEQUENCE</scope>
    <source>
        <strain evidence="2">SMH3187-1</strain>
    </source>
</reference>
<organism evidence="2 3">
    <name type="scientific">Schizothecium vesticola</name>
    <dbReference type="NCBI Taxonomy" id="314040"/>
    <lineage>
        <taxon>Eukaryota</taxon>
        <taxon>Fungi</taxon>
        <taxon>Dikarya</taxon>
        <taxon>Ascomycota</taxon>
        <taxon>Pezizomycotina</taxon>
        <taxon>Sordariomycetes</taxon>
        <taxon>Sordariomycetidae</taxon>
        <taxon>Sordariales</taxon>
        <taxon>Schizotheciaceae</taxon>
        <taxon>Schizothecium</taxon>
    </lineage>
</organism>
<gene>
    <name evidence="2" type="ORF">B0T18DRAFT_357155</name>
</gene>
<dbReference type="AlphaFoldDB" id="A0AA40KBG5"/>
<keyword evidence="3" id="KW-1185">Reference proteome</keyword>
<sequence length="225" mass="23605">MQTFTLLALASSALAAHIPRGGAGWGEVTTHIATTYTTLCPITETITKSGKPEYVTRTELSVVTKQVPVTYYTTIEKVDTKTAYTTFVKTAWEETKVYQTVTCPETVITTVSAGHTVYQTKTNTITKYITDVKTYTKNIPVTVTKNVDTVVAVTQAGGATVTDYHTVVVSVPNTIFSTAPPAPATTVVIPVTSSVAPTSVVTAGAAKQVFPAGAALVAGLVAALL</sequence>
<accession>A0AA40KBG5</accession>
<evidence type="ECO:0000313" key="2">
    <source>
        <dbReference type="EMBL" id="KAK0753044.1"/>
    </source>
</evidence>
<evidence type="ECO:0000256" key="1">
    <source>
        <dbReference type="SAM" id="SignalP"/>
    </source>
</evidence>
<evidence type="ECO:0000313" key="3">
    <source>
        <dbReference type="Proteomes" id="UP001172155"/>
    </source>
</evidence>
<comment type="caution">
    <text evidence="2">The sequence shown here is derived from an EMBL/GenBank/DDBJ whole genome shotgun (WGS) entry which is preliminary data.</text>
</comment>
<dbReference type="Proteomes" id="UP001172155">
    <property type="component" value="Unassembled WGS sequence"/>
</dbReference>
<keyword evidence="1" id="KW-0732">Signal</keyword>
<feature type="signal peptide" evidence="1">
    <location>
        <begin position="1"/>
        <end position="15"/>
    </location>
</feature>
<dbReference type="EMBL" id="JAUKUD010000001">
    <property type="protein sequence ID" value="KAK0753044.1"/>
    <property type="molecule type" value="Genomic_DNA"/>
</dbReference>
<protein>
    <submittedName>
        <fullName evidence="2">Uncharacterized protein</fullName>
    </submittedName>
</protein>
<feature type="chain" id="PRO_5041456895" evidence="1">
    <location>
        <begin position="16"/>
        <end position="225"/>
    </location>
</feature>
<name>A0AA40KBG5_9PEZI</name>
<proteinExistence type="predicted"/>